<dbReference type="FunFam" id="3.30.1390.10:FF:000001">
    <property type="entry name" value="50S ribosomal protein L7/L12"/>
    <property type="match status" value="1"/>
</dbReference>
<dbReference type="InterPro" id="IPR000206">
    <property type="entry name" value="Ribosomal_bL12"/>
</dbReference>
<evidence type="ECO:0000256" key="3">
    <source>
        <dbReference type="ARBA" id="ARBA00023274"/>
    </source>
</evidence>
<dbReference type="PANTHER" id="PTHR45987">
    <property type="entry name" value="39S RIBOSOMAL PROTEIN L12"/>
    <property type="match status" value="1"/>
</dbReference>
<feature type="domain" description="Large ribosomal subunit protein bL12 C-terminal" evidence="4">
    <location>
        <begin position="119"/>
        <end position="183"/>
    </location>
</feature>
<dbReference type="GO" id="GO:0006412">
    <property type="term" value="P:translation"/>
    <property type="evidence" value="ECO:0007669"/>
    <property type="project" value="InterPro"/>
</dbReference>
<evidence type="ECO:0000256" key="2">
    <source>
        <dbReference type="ARBA" id="ARBA00022980"/>
    </source>
</evidence>
<evidence type="ECO:0000259" key="4">
    <source>
        <dbReference type="Pfam" id="PF00542"/>
    </source>
</evidence>
<dbReference type="SUPFAM" id="SSF54736">
    <property type="entry name" value="ClpS-like"/>
    <property type="match status" value="1"/>
</dbReference>
<protein>
    <submittedName>
        <fullName evidence="5">TSA: Wollemia nobilis Ref_Wollemi_Transcript_2307_903 transcribed RNA sequence</fullName>
    </submittedName>
</protein>
<proteinExistence type="inferred from homology"/>
<dbReference type="CDD" id="cd00387">
    <property type="entry name" value="Ribosomal_L7_L12"/>
    <property type="match status" value="1"/>
</dbReference>
<dbReference type="InterPro" id="IPR014719">
    <property type="entry name" value="Ribosomal_bL12_C/ClpS-like"/>
</dbReference>
<dbReference type="InterPro" id="IPR013823">
    <property type="entry name" value="Ribosomal_bL12_C"/>
</dbReference>
<dbReference type="GO" id="GO:0003729">
    <property type="term" value="F:mRNA binding"/>
    <property type="evidence" value="ECO:0007669"/>
    <property type="project" value="TreeGrafter"/>
</dbReference>
<dbReference type="GO" id="GO:0005840">
    <property type="term" value="C:ribosome"/>
    <property type="evidence" value="ECO:0007669"/>
    <property type="project" value="UniProtKB-KW"/>
</dbReference>
<dbReference type="GO" id="GO:0003735">
    <property type="term" value="F:structural constituent of ribosome"/>
    <property type="evidence" value="ECO:0007669"/>
    <property type="project" value="InterPro"/>
</dbReference>
<reference evidence="5" key="1">
    <citation type="submission" date="2015-02" db="EMBL/GenBank/DDBJ databases">
        <title>A transcriptome of Wollemia nobilis - a relic of Gondwana.</title>
        <authorList>
            <person name="Chia J.Y."/>
            <person name="Leong Y.S."/>
            <person name="Abdul Karim S."/>
            <person name="Wan Azmi N."/>
            <person name="Hercus R."/>
            <person name="Croft L."/>
        </authorList>
    </citation>
    <scope>NUCLEOTIDE SEQUENCE</scope>
    <source>
        <strain evidence="5">MaeBrown</strain>
        <tissue evidence="5">Leaf</tissue>
    </source>
</reference>
<evidence type="ECO:0000313" key="5">
    <source>
        <dbReference type="EMBL" id="JAG89297.1"/>
    </source>
</evidence>
<dbReference type="Gene3D" id="3.30.1390.10">
    <property type="match status" value="1"/>
</dbReference>
<keyword evidence="3" id="KW-0687">Ribonucleoprotein</keyword>
<dbReference type="GO" id="GO:1990904">
    <property type="term" value="C:ribonucleoprotein complex"/>
    <property type="evidence" value="ECO:0007669"/>
    <property type="project" value="UniProtKB-KW"/>
</dbReference>
<dbReference type="Pfam" id="PF00542">
    <property type="entry name" value="Ribosomal_L12"/>
    <property type="match status" value="1"/>
</dbReference>
<comment type="similarity">
    <text evidence="1">Belongs to the bacterial ribosomal protein bL12 family.</text>
</comment>
<organism evidence="5">
    <name type="scientific">Wollemia nobilis</name>
    <dbReference type="NCBI Taxonomy" id="56998"/>
    <lineage>
        <taxon>Eukaryota</taxon>
        <taxon>Viridiplantae</taxon>
        <taxon>Streptophyta</taxon>
        <taxon>Embryophyta</taxon>
        <taxon>Tracheophyta</taxon>
        <taxon>Spermatophyta</taxon>
        <taxon>Pinopsida</taxon>
        <taxon>Pinidae</taxon>
        <taxon>Conifers II</taxon>
        <taxon>Araucariales</taxon>
        <taxon>Araucariaceae</taxon>
        <taxon>Wollemia</taxon>
    </lineage>
</organism>
<dbReference type="AlphaFoldDB" id="A0A0C9S918"/>
<sequence length="186" mass="20076">MYNKILLRNLGNHLKSRATLGFVASAHEISCFRAAGFSSTGNPENQAGSSSNPKLERIADEFLSLNILERSDFQILFRLKLGLDRFASPMAGGMLMPGAPAGASAAAATEKKGAEKTTFNVKLEKYDASAKIKIIKEVRAFTDLGLKEAKELVEKTPAVLKGGLTKEEADKLIQKFKELGATAVME</sequence>
<dbReference type="HAMAP" id="MF_00368">
    <property type="entry name" value="Ribosomal_bL12"/>
    <property type="match status" value="1"/>
</dbReference>
<name>A0A0C9S918_9CONI</name>
<dbReference type="EMBL" id="GCHU01002288">
    <property type="protein sequence ID" value="JAG89297.1"/>
    <property type="molecule type" value="Transcribed_RNA"/>
</dbReference>
<keyword evidence="2" id="KW-0689">Ribosomal protein</keyword>
<evidence type="ECO:0000256" key="1">
    <source>
        <dbReference type="ARBA" id="ARBA00007197"/>
    </source>
</evidence>
<accession>A0A0C9S918</accession>
<dbReference type="PANTHER" id="PTHR45987:SF11">
    <property type="entry name" value="OS07G0626100 PROTEIN"/>
    <property type="match status" value="1"/>
</dbReference>